<name>A0ACB1AJF3_MELEN</name>
<sequence length="91" mass="11258">MIIACYTTMKLFFDTFICHFFTFFSIIFILRIINRRFICFVIFCDFYFITHFSGLFPFMSFLFFTLFDVSTFIYFFILGFFILLFSIFYLH</sequence>
<accession>A0ACB1AJF3</accession>
<organism evidence="1 2">
    <name type="scientific">Meloidogyne enterolobii</name>
    <name type="common">Root-knot nematode worm</name>
    <name type="synonym">Meloidogyne mayaguensis</name>
    <dbReference type="NCBI Taxonomy" id="390850"/>
    <lineage>
        <taxon>Eukaryota</taxon>
        <taxon>Metazoa</taxon>
        <taxon>Ecdysozoa</taxon>
        <taxon>Nematoda</taxon>
        <taxon>Chromadorea</taxon>
        <taxon>Rhabditida</taxon>
        <taxon>Tylenchina</taxon>
        <taxon>Tylenchomorpha</taxon>
        <taxon>Tylenchoidea</taxon>
        <taxon>Meloidogynidae</taxon>
        <taxon>Meloidogyninae</taxon>
        <taxon>Meloidogyne</taxon>
    </lineage>
</organism>
<proteinExistence type="predicted"/>
<reference evidence="1" key="1">
    <citation type="submission" date="2023-11" db="EMBL/GenBank/DDBJ databases">
        <authorList>
            <person name="Poullet M."/>
        </authorList>
    </citation>
    <scope>NUCLEOTIDE SEQUENCE</scope>
    <source>
        <strain evidence="1">E1834</strain>
    </source>
</reference>
<evidence type="ECO:0000313" key="1">
    <source>
        <dbReference type="EMBL" id="CAK5091640.1"/>
    </source>
</evidence>
<evidence type="ECO:0000313" key="2">
    <source>
        <dbReference type="Proteomes" id="UP001497535"/>
    </source>
</evidence>
<comment type="caution">
    <text evidence="1">The sequence shown here is derived from an EMBL/GenBank/DDBJ whole genome shotgun (WGS) entry which is preliminary data.</text>
</comment>
<keyword evidence="2" id="KW-1185">Reference proteome</keyword>
<dbReference type="Proteomes" id="UP001497535">
    <property type="component" value="Unassembled WGS sequence"/>
</dbReference>
<gene>
    <name evidence="1" type="ORF">MENTE1834_LOCUS39485</name>
</gene>
<dbReference type="EMBL" id="CAVMJV010000089">
    <property type="protein sequence ID" value="CAK5091640.1"/>
    <property type="molecule type" value="Genomic_DNA"/>
</dbReference>
<protein>
    <submittedName>
        <fullName evidence="1">Uncharacterized protein</fullName>
    </submittedName>
</protein>